<feature type="transmembrane region" description="Helical" evidence="6">
    <location>
        <begin position="70"/>
        <end position="89"/>
    </location>
</feature>
<evidence type="ECO:0000256" key="1">
    <source>
        <dbReference type="ARBA" id="ARBA00004651"/>
    </source>
</evidence>
<keyword evidence="4 6" id="KW-1133">Transmembrane helix</keyword>
<keyword evidence="5 6" id="KW-0472">Membrane</keyword>
<accession>A0A7K1LJI4</accession>
<dbReference type="Pfam" id="PF01810">
    <property type="entry name" value="LysE"/>
    <property type="match status" value="1"/>
</dbReference>
<keyword evidence="2" id="KW-1003">Cell membrane</keyword>
<proteinExistence type="predicted"/>
<dbReference type="Proteomes" id="UP000462152">
    <property type="component" value="Unassembled WGS sequence"/>
</dbReference>
<name>A0A7K1LJI4_9MICC</name>
<dbReference type="AlphaFoldDB" id="A0A7K1LJI4"/>
<comment type="caution">
    <text evidence="7">The sequence shown here is derived from an EMBL/GenBank/DDBJ whole genome shotgun (WGS) entry which is preliminary data.</text>
</comment>
<evidence type="ECO:0000256" key="6">
    <source>
        <dbReference type="SAM" id="Phobius"/>
    </source>
</evidence>
<protein>
    <submittedName>
        <fullName evidence="7">Amino acid transporter</fullName>
    </submittedName>
</protein>
<feature type="transmembrane region" description="Helical" evidence="6">
    <location>
        <begin position="201"/>
        <end position="225"/>
    </location>
</feature>
<reference evidence="7 8" key="1">
    <citation type="submission" date="2019-12" db="EMBL/GenBank/DDBJ databases">
        <authorList>
            <person name="Li J."/>
            <person name="Shi Y."/>
            <person name="Xu G."/>
            <person name="Xiao D."/>
            <person name="Ran X."/>
        </authorList>
    </citation>
    <scope>NUCLEOTIDE SEQUENCE [LARGE SCALE GENOMIC DNA]</scope>
    <source>
        <strain evidence="7 8">JCM 15915</strain>
    </source>
</reference>
<dbReference type="GO" id="GO:0005886">
    <property type="term" value="C:plasma membrane"/>
    <property type="evidence" value="ECO:0007669"/>
    <property type="project" value="UniProtKB-SubCell"/>
</dbReference>
<dbReference type="PANTHER" id="PTHR30086">
    <property type="entry name" value="ARGININE EXPORTER PROTEIN ARGO"/>
    <property type="match status" value="1"/>
</dbReference>
<evidence type="ECO:0000256" key="4">
    <source>
        <dbReference type="ARBA" id="ARBA00022989"/>
    </source>
</evidence>
<evidence type="ECO:0000313" key="8">
    <source>
        <dbReference type="Proteomes" id="UP000462152"/>
    </source>
</evidence>
<dbReference type="RefSeq" id="WP_129315926.1">
    <property type="nucleotide sequence ID" value="NZ_NOIQ01000014.1"/>
</dbReference>
<dbReference type="InterPro" id="IPR001123">
    <property type="entry name" value="LeuE-type"/>
</dbReference>
<evidence type="ECO:0000256" key="5">
    <source>
        <dbReference type="ARBA" id="ARBA00023136"/>
    </source>
</evidence>
<gene>
    <name evidence="7" type="ORF">GMA10_09065</name>
</gene>
<feature type="transmembrane region" description="Helical" evidence="6">
    <location>
        <begin position="163"/>
        <end position="181"/>
    </location>
</feature>
<feature type="transmembrane region" description="Helical" evidence="6">
    <location>
        <begin position="237"/>
        <end position="255"/>
    </location>
</feature>
<organism evidence="7 8">
    <name type="scientific">Rothia koreensis</name>
    <dbReference type="NCBI Taxonomy" id="592378"/>
    <lineage>
        <taxon>Bacteria</taxon>
        <taxon>Bacillati</taxon>
        <taxon>Actinomycetota</taxon>
        <taxon>Actinomycetes</taxon>
        <taxon>Micrococcales</taxon>
        <taxon>Micrococcaceae</taxon>
        <taxon>Rothia</taxon>
    </lineage>
</organism>
<keyword evidence="8" id="KW-1185">Reference proteome</keyword>
<keyword evidence="3 6" id="KW-0812">Transmembrane</keyword>
<feature type="transmembrane region" description="Helical" evidence="6">
    <location>
        <begin position="6"/>
        <end position="30"/>
    </location>
</feature>
<dbReference type="PANTHER" id="PTHR30086:SF20">
    <property type="entry name" value="ARGININE EXPORTER PROTEIN ARGO-RELATED"/>
    <property type="match status" value="1"/>
</dbReference>
<feature type="transmembrane region" description="Helical" evidence="6">
    <location>
        <begin position="42"/>
        <end position="64"/>
    </location>
</feature>
<dbReference type="EMBL" id="WOGT01000005">
    <property type="protein sequence ID" value="MUN55356.1"/>
    <property type="molecule type" value="Genomic_DNA"/>
</dbReference>
<evidence type="ECO:0000256" key="2">
    <source>
        <dbReference type="ARBA" id="ARBA00022475"/>
    </source>
</evidence>
<dbReference type="OrthoDB" id="5638726at2"/>
<sequence length="256" mass="27387">MTIDFSLILLGLGTTLALITAIGAQNAFILKQGILGRPMMPIIIFCIAADALLYAAGIGGMGYLVQEVPWVQTVLLWAGVAFLLGYGLMAAKRAIWPSGEALVVTPQDAIGPGARVPDEGSTVQDLERDEVDATHRGGVAVKRRAKARARSTARRATTSEPSVLALLLTCAAMTFLNPHTYLDTMVLIGSVGNQQGDPGRWLFFVGAVLGSTVWFFALGFGARLLRPFFARPGTWRILDGFIALLMFFIAGHLILG</sequence>
<evidence type="ECO:0000313" key="7">
    <source>
        <dbReference type="EMBL" id="MUN55356.1"/>
    </source>
</evidence>
<evidence type="ECO:0000256" key="3">
    <source>
        <dbReference type="ARBA" id="ARBA00022692"/>
    </source>
</evidence>
<dbReference type="GO" id="GO:0015171">
    <property type="term" value="F:amino acid transmembrane transporter activity"/>
    <property type="evidence" value="ECO:0007669"/>
    <property type="project" value="TreeGrafter"/>
</dbReference>
<comment type="subcellular location">
    <subcellularLocation>
        <location evidence="1">Cell membrane</location>
        <topology evidence="1">Multi-pass membrane protein</topology>
    </subcellularLocation>
</comment>